<organism evidence="2">
    <name type="scientific">uncultured Gemmatimonadaceae bacterium</name>
    <dbReference type="NCBI Taxonomy" id="246130"/>
    <lineage>
        <taxon>Bacteria</taxon>
        <taxon>Pseudomonadati</taxon>
        <taxon>Gemmatimonadota</taxon>
        <taxon>Gemmatimonadia</taxon>
        <taxon>Gemmatimonadales</taxon>
        <taxon>Gemmatimonadaceae</taxon>
        <taxon>environmental samples</taxon>
    </lineage>
</organism>
<accession>A0A6J4KSE3</accession>
<reference evidence="2" key="1">
    <citation type="submission" date="2020-02" db="EMBL/GenBank/DDBJ databases">
        <authorList>
            <person name="Meier V. D."/>
        </authorList>
    </citation>
    <scope>NUCLEOTIDE SEQUENCE</scope>
    <source>
        <strain evidence="2">AVDCRST_MAG40</strain>
    </source>
</reference>
<gene>
    <name evidence="2" type="ORF">AVDCRST_MAG40-1081</name>
</gene>
<dbReference type="PROSITE" id="PS51087">
    <property type="entry name" value="APAG"/>
    <property type="match status" value="1"/>
</dbReference>
<evidence type="ECO:0000313" key="2">
    <source>
        <dbReference type="EMBL" id="CAA9312852.1"/>
    </source>
</evidence>
<evidence type="ECO:0000259" key="1">
    <source>
        <dbReference type="PROSITE" id="PS51087"/>
    </source>
</evidence>
<dbReference type="NCBIfam" id="NF003967">
    <property type="entry name" value="PRK05461.1"/>
    <property type="match status" value="1"/>
</dbReference>
<dbReference type="Gene3D" id="2.60.40.1470">
    <property type="entry name" value="ApaG domain"/>
    <property type="match status" value="1"/>
</dbReference>
<feature type="domain" description="ApaG" evidence="1">
    <location>
        <begin position="1"/>
        <end position="115"/>
    </location>
</feature>
<dbReference type="Pfam" id="PF04379">
    <property type="entry name" value="DUF525"/>
    <property type="match status" value="1"/>
</dbReference>
<dbReference type="GO" id="GO:0070987">
    <property type="term" value="P:error-free translesion synthesis"/>
    <property type="evidence" value="ECO:0007669"/>
    <property type="project" value="TreeGrafter"/>
</dbReference>
<dbReference type="AlphaFoldDB" id="A0A6J4KSE3"/>
<name>A0A6J4KSE3_9BACT</name>
<feature type="non-terminal residue" evidence="2">
    <location>
        <position position="1"/>
    </location>
</feature>
<dbReference type="PANTHER" id="PTHR14289">
    <property type="entry name" value="F-BOX ONLY PROTEIN 3"/>
    <property type="match status" value="1"/>
</dbReference>
<protein>
    <submittedName>
        <fullName evidence="2">ApaG protein</fullName>
    </submittedName>
</protein>
<dbReference type="InterPro" id="IPR036767">
    <property type="entry name" value="ApaG_sf"/>
</dbReference>
<dbReference type="SUPFAM" id="SSF110069">
    <property type="entry name" value="ApaG-like"/>
    <property type="match status" value="1"/>
</dbReference>
<dbReference type="EMBL" id="CADCTX010000318">
    <property type="protein sequence ID" value="CAA9312852.1"/>
    <property type="molecule type" value="Genomic_DNA"/>
</dbReference>
<dbReference type="PANTHER" id="PTHR14289:SF16">
    <property type="entry name" value="POLYMERASE DELTA-INTERACTING PROTEIN 2"/>
    <property type="match status" value="1"/>
</dbReference>
<sequence>RVTVRPAFLRGESFPAHGQFVFAYFVRIENVGETAVQLLSRRWLIRDAAGEDTEVVGDGVVGEQPLIEPGRVHEYQSFCVLKSPTGSMEGHYELVRPDGTRFRAAIPRFELDAEG</sequence>
<dbReference type="InterPro" id="IPR007474">
    <property type="entry name" value="ApaG_domain"/>
</dbReference>
<proteinExistence type="predicted"/>